<dbReference type="NCBIfam" id="TIGR03592">
    <property type="entry name" value="yidC_oxa1_cterm"/>
    <property type="match status" value="1"/>
</dbReference>
<dbReference type="GO" id="GO:0051205">
    <property type="term" value="P:protein insertion into membrane"/>
    <property type="evidence" value="ECO:0007669"/>
    <property type="project" value="TreeGrafter"/>
</dbReference>
<evidence type="ECO:0000259" key="16">
    <source>
        <dbReference type="Pfam" id="PF14849"/>
    </source>
</evidence>
<reference evidence="17 18" key="1">
    <citation type="submission" date="2018-03" db="EMBL/GenBank/DDBJ databases">
        <title>Genomic Encyclopedia of Archaeal and Bacterial Type Strains, Phase II (KMG-II): from individual species to whole genera.</title>
        <authorList>
            <person name="Goeker M."/>
        </authorList>
    </citation>
    <scope>NUCLEOTIDE SEQUENCE [LARGE SCALE GENOMIC DNA]</scope>
    <source>
        <strain evidence="17 18">DSM 100214</strain>
    </source>
</reference>
<feature type="transmembrane region" description="Helical" evidence="13">
    <location>
        <begin position="473"/>
        <end position="491"/>
    </location>
</feature>
<feature type="compositionally biased region" description="Low complexity" evidence="14">
    <location>
        <begin position="630"/>
        <end position="646"/>
    </location>
</feature>
<dbReference type="EMBL" id="QICL01000011">
    <property type="protein sequence ID" value="PXV64160.1"/>
    <property type="molecule type" value="Genomic_DNA"/>
</dbReference>
<dbReference type="CDD" id="cd20070">
    <property type="entry name" value="5TM_YidC_Alb3"/>
    <property type="match status" value="1"/>
</dbReference>
<organism evidence="17 18">
    <name type="scientific">Dysgonomonas alginatilytica</name>
    <dbReference type="NCBI Taxonomy" id="1605892"/>
    <lineage>
        <taxon>Bacteria</taxon>
        <taxon>Pseudomonadati</taxon>
        <taxon>Bacteroidota</taxon>
        <taxon>Bacteroidia</taxon>
        <taxon>Bacteroidales</taxon>
        <taxon>Dysgonomonadaceae</taxon>
        <taxon>Dysgonomonas</taxon>
    </lineage>
</organism>
<feature type="transmembrane region" description="Helical" evidence="13">
    <location>
        <begin position="584"/>
        <end position="604"/>
    </location>
</feature>
<name>A0A2V3PW15_9BACT</name>
<evidence type="ECO:0000313" key="17">
    <source>
        <dbReference type="EMBL" id="PXV64160.1"/>
    </source>
</evidence>
<dbReference type="PRINTS" id="PR00701">
    <property type="entry name" value="60KDINNERMP"/>
</dbReference>
<evidence type="ECO:0000313" key="18">
    <source>
        <dbReference type="Proteomes" id="UP000247973"/>
    </source>
</evidence>
<evidence type="ECO:0000256" key="11">
    <source>
        <dbReference type="ARBA" id="ARBA00033245"/>
    </source>
</evidence>
<feature type="transmembrane region" description="Helical" evidence="13">
    <location>
        <begin position="562"/>
        <end position="578"/>
    </location>
</feature>
<dbReference type="GO" id="GO:0032977">
    <property type="term" value="F:membrane insertase activity"/>
    <property type="evidence" value="ECO:0007669"/>
    <property type="project" value="InterPro"/>
</dbReference>
<dbReference type="NCBIfam" id="TIGR03593">
    <property type="entry name" value="yidC_nterm"/>
    <property type="match status" value="1"/>
</dbReference>
<dbReference type="PANTHER" id="PTHR12428:SF65">
    <property type="entry name" value="CYTOCHROME C OXIDASE ASSEMBLY PROTEIN COX18, MITOCHONDRIAL"/>
    <property type="match status" value="1"/>
</dbReference>
<comment type="caution">
    <text evidence="17">The sequence shown here is derived from an EMBL/GenBank/DDBJ whole genome shotgun (WGS) entry which is preliminary data.</text>
</comment>
<evidence type="ECO:0000256" key="9">
    <source>
        <dbReference type="ARBA" id="ARBA00023136"/>
    </source>
</evidence>
<feature type="domain" description="Membrane insertase YidC N-terminal" evidence="16">
    <location>
        <begin position="108"/>
        <end position="384"/>
    </location>
</feature>
<keyword evidence="7 13" id="KW-0653">Protein transport</keyword>
<evidence type="ECO:0000256" key="13">
    <source>
        <dbReference type="HAMAP-Rule" id="MF_01810"/>
    </source>
</evidence>
<evidence type="ECO:0000256" key="10">
    <source>
        <dbReference type="ARBA" id="ARBA00023186"/>
    </source>
</evidence>
<comment type="similarity">
    <text evidence="2 13">Belongs to the OXA1/ALB3/YidC family. Type 1 subfamily.</text>
</comment>
<comment type="subcellular location">
    <subcellularLocation>
        <location evidence="1">Cell inner membrane</location>
        <topology evidence="1">Multi-pass membrane protein</topology>
    </subcellularLocation>
    <subcellularLocation>
        <location evidence="13">Cell membrane</location>
        <topology evidence="13">Multi-pass membrane protein</topology>
    </subcellularLocation>
</comment>
<sequence>MDKNTGIGLVLIVAIVMGFTFLTRPSQEEIERENRKKDSISNVQKNQVAEDIATADALQPAKEEQSPVTDFFTAGNSVKKDSITNNPTDSLSSLQPQISSDQPKEQIISLENEKIKINFTTKGGQMLSAQLKEYKKFNGDSLYLFNADANLSLQLVNKQGIALNSDKAIFTPIKNSADDNQTLVMRMNYTDTEYIDFIYSLAPDSYMIKFDIAVVGMQNILSVDCLEKFKLNWTQKLHRQEKSEKNEQRYTRIHYKGTDGSFEELSESSNDNKEVPTGARWVAFKNQFFATTLIADNEFTSPSLHSKVLQSPDYLKEVEATLYFKPVVDNTGTLKGGFRYFIGPLDYYMLKGYDDGQKDVLQQLDLDKLIPLGWTLFRIINQYFIIPLFNLLASTGMQMGLVILLLTLIVKLIISPLTYKSFMSSAKMRVLKPQVDELNEKYPGQEKAMERQKAVMALYSQAGVNPMSGCIPMLLQMPILLALFSFFPSLIELRQQSFLWADDLSTYDAIIEWNTNIPYISSWLGNHISLFCILMTVTNIVYTKFNMDATNTGQQQMPGMKWMMMLMPIVFFFVLNNYPSGLTYYYFLSTLMTILITLACRYFIDEEKVLAKLEENKKKPKKKGFMSRLQEQAEQAQRVQQQQGKGQNKKKKK</sequence>
<feature type="transmembrane region" description="Helical" evidence="13">
    <location>
        <begin position="6"/>
        <end position="23"/>
    </location>
</feature>
<evidence type="ECO:0000256" key="3">
    <source>
        <dbReference type="ARBA" id="ARBA00015325"/>
    </source>
</evidence>
<keyword evidence="18" id="KW-1185">Reference proteome</keyword>
<proteinExistence type="inferred from homology"/>
<keyword evidence="8 13" id="KW-1133">Transmembrane helix</keyword>
<dbReference type="InterPro" id="IPR028053">
    <property type="entry name" value="Membr_insert_YidC_N"/>
</dbReference>
<gene>
    <name evidence="13" type="primary">yidC</name>
    <name evidence="17" type="ORF">CLV62_111118</name>
</gene>
<dbReference type="Proteomes" id="UP000247973">
    <property type="component" value="Unassembled WGS sequence"/>
</dbReference>
<keyword evidence="5 13" id="KW-1003">Cell membrane</keyword>
<keyword evidence="6 13" id="KW-0812">Transmembrane</keyword>
<dbReference type="Pfam" id="PF02096">
    <property type="entry name" value="60KD_IMP"/>
    <property type="match status" value="1"/>
</dbReference>
<dbReference type="PANTHER" id="PTHR12428">
    <property type="entry name" value="OXA1"/>
    <property type="match status" value="1"/>
</dbReference>
<evidence type="ECO:0000256" key="7">
    <source>
        <dbReference type="ARBA" id="ARBA00022927"/>
    </source>
</evidence>
<feature type="compositionally biased region" description="Polar residues" evidence="14">
    <location>
        <begin position="83"/>
        <end position="98"/>
    </location>
</feature>
<evidence type="ECO:0000256" key="5">
    <source>
        <dbReference type="ARBA" id="ARBA00022475"/>
    </source>
</evidence>
<evidence type="ECO:0000256" key="1">
    <source>
        <dbReference type="ARBA" id="ARBA00004429"/>
    </source>
</evidence>
<dbReference type="CDD" id="cd19961">
    <property type="entry name" value="EcYidC-like_peri"/>
    <property type="match status" value="1"/>
</dbReference>
<comment type="subunit">
    <text evidence="13">Interacts with the Sec translocase complex via SecD. Specifically interacts with transmembrane segments of nascent integral membrane proteins during membrane integration.</text>
</comment>
<keyword evidence="10 13" id="KW-0143">Chaperone</keyword>
<dbReference type="RefSeq" id="WP_110310716.1">
    <property type="nucleotide sequence ID" value="NZ_QICL01000011.1"/>
</dbReference>
<dbReference type="GO" id="GO:0005886">
    <property type="term" value="C:plasma membrane"/>
    <property type="evidence" value="ECO:0007669"/>
    <property type="project" value="UniProtKB-SubCell"/>
</dbReference>
<dbReference type="InterPro" id="IPR001708">
    <property type="entry name" value="YidC/ALB3/OXA1/COX18"/>
</dbReference>
<protein>
    <recommendedName>
        <fullName evidence="3 13">Membrane protein insertase YidC</fullName>
    </recommendedName>
    <alternativeName>
        <fullName evidence="12 13">Foldase YidC</fullName>
    </alternativeName>
    <alternativeName>
        <fullName evidence="11 13">Membrane integrase YidC</fullName>
    </alternativeName>
    <alternativeName>
        <fullName evidence="13">Membrane protein YidC</fullName>
    </alternativeName>
</protein>
<evidence type="ECO:0000259" key="15">
    <source>
        <dbReference type="Pfam" id="PF02096"/>
    </source>
</evidence>
<dbReference type="AlphaFoldDB" id="A0A2V3PW15"/>
<dbReference type="OrthoDB" id="9780552at2"/>
<evidence type="ECO:0000256" key="2">
    <source>
        <dbReference type="ARBA" id="ARBA00010527"/>
    </source>
</evidence>
<evidence type="ECO:0000256" key="8">
    <source>
        <dbReference type="ARBA" id="ARBA00022989"/>
    </source>
</evidence>
<comment type="function">
    <text evidence="13">Required for the insertion and/or proper folding and/or complex formation of integral membrane proteins into the membrane. Involved in integration of membrane proteins that insert both dependently and independently of the Sec translocase complex, as well as at least some lipoproteins. Aids folding of multispanning membrane proteins.</text>
</comment>
<evidence type="ECO:0000256" key="14">
    <source>
        <dbReference type="SAM" id="MobiDB-lite"/>
    </source>
</evidence>
<evidence type="ECO:0000256" key="4">
    <source>
        <dbReference type="ARBA" id="ARBA00022448"/>
    </source>
</evidence>
<keyword evidence="9 13" id="KW-0472">Membrane</keyword>
<dbReference type="Gene3D" id="2.70.98.90">
    <property type="match status" value="1"/>
</dbReference>
<dbReference type="HAMAP" id="MF_01810">
    <property type="entry name" value="YidC_type1"/>
    <property type="match status" value="1"/>
</dbReference>
<evidence type="ECO:0000256" key="12">
    <source>
        <dbReference type="ARBA" id="ARBA00033342"/>
    </source>
</evidence>
<dbReference type="NCBIfam" id="NF002356">
    <property type="entry name" value="PRK01318.2-3"/>
    <property type="match status" value="1"/>
</dbReference>
<feature type="transmembrane region" description="Helical" evidence="13">
    <location>
        <begin position="523"/>
        <end position="542"/>
    </location>
</feature>
<feature type="region of interest" description="Disordered" evidence="14">
    <location>
        <begin position="618"/>
        <end position="653"/>
    </location>
</feature>
<accession>A0A2V3PW15</accession>
<evidence type="ECO:0000256" key="6">
    <source>
        <dbReference type="ARBA" id="ARBA00022692"/>
    </source>
</evidence>
<dbReference type="GO" id="GO:0015031">
    <property type="term" value="P:protein transport"/>
    <property type="evidence" value="ECO:0007669"/>
    <property type="project" value="UniProtKB-KW"/>
</dbReference>
<feature type="domain" description="Membrane insertase YidC/Oxa/ALB C-terminal" evidence="15">
    <location>
        <begin position="400"/>
        <end position="600"/>
    </location>
</feature>
<keyword evidence="4 13" id="KW-0813">Transport</keyword>
<dbReference type="InterPro" id="IPR019998">
    <property type="entry name" value="Membr_insert_YidC"/>
</dbReference>
<feature type="transmembrane region" description="Helical" evidence="13">
    <location>
        <begin position="399"/>
        <end position="419"/>
    </location>
</feature>
<dbReference type="InterPro" id="IPR028055">
    <property type="entry name" value="YidC/Oxa/ALB_C"/>
</dbReference>
<dbReference type="InterPro" id="IPR047196">
    <property type="entry name" value="YidC_ALB_C"/>
</dbReference>
<dbReference type="Pfam" id="PF14849">
    <property type="entry name" value="YidC_periplas"/>
    <property type="match status" value="1"/>
</dbReference>
<dbReference type="InterPro" id="IPR038221">
    <property type="entry name" value="YidC_periplasmic_sf"/>
</dbReference>
<feature type="region of interest" description="Disordered" evidence="14">
    <location>
        <begin position="77"/>
        <end position="98"/>
    </location>
</feature>